<feature type="transmembrane region" description="Helical" evidence="8">
    <location>
        <begin position="155"/>
        <end position="176"/>
    </location>
</feature>
<dbReference type="KEGG" id="pbas:SMSP2_01253"/>
<keyword evidence="7 8" id="KW-0472">Membrane</keyword>
<dbReference type="SUPFAM" id="SSF81345">
    <property type="entry name" value="ABC transporter involved in vitamin B12 uptake, BtuC"/>
    <property type="match status" value="1"/>
</dbReference>
<dbReference type="Gene3D" id="1.10.3470.10">
    <property type="entry name" value="ABC transporter involved in vitamin B12 uptake, BtuC"/>
    <property type="match status" value="1"/>
</dbReference>
<keyword evidence="10" id="KW-1185">Reference proteome</keyword>
<protein>
    <submittedName>
        <fullName evidence="9">Hemin transport system permease protein HmuU</fullName>
    </submittedName>
</protein>
<dbReference type="PANTHER" id="PTHR30472:SF25">
    <property type="entry name" value="ABC TRANSPORTER PERMEASE PROTEIN MJ0876-RELATED"/>
    <property type="match status" value="1"/>
</dbReference>
<feature type="transmembrane region" description="Helical" evidence="8">
    <location>
        <begin position="94"/>
        <end position="119"/>
    </location>
</feature>
<keyword evidence="4" id="KW-1003">Cell membrane</keyword>
<evidence type="ECO:0000256" key="6">
    <source>
        <dbReference type="ARBA" id="ARBA00022989"/>
    </source>
</evidence>
<dbReference type="PANTHER" id="PTHR30472">
    <property type="entry name" value="FERRIC ENTEROBACTIN TRANSPORT SYSTEM PERMEASE PROTEIN"/>
    <property type="match status" value="1"/>
</dbReference>
<comment type="similarity">
    <text evidence="2">Belongs to the binding-protein-dependent transport system permease family. FecCD subfamily.</text>
</comment>
<dbReference type="RefSeq" id="WP_146683124.1">
    <property type="nucleotide sequence ID" value="NZ_CP019646.1"/>
</dbReference>
<name>A0A1Q2MDW4_9BACT</name>
<evidence type="ECO:0000256" key="3">
    <source>
        <dbReference type="ARBA" id="ARBA00022448"/>
    </source>
</evidence>
<feature type="transmembrane region" description="Helical" evidence="8">
    <location>
        <begin position="244"/>
        <end position="271"/>
    </location>
</feature>
<dbReference type="OrthoDB" id="9792889at2"/>
<dbReference type="Proteomes" id="UP000188181">
    <property type="component" value="Chromosome"/>
</dbReference>
<dbReference type="EMBL" id="CP019646">
    <property type="protein sequence ID" value="AQQ70891.1"/>
    <property type="molecule type" value="Genomic_DNA"/>
</dbReference>
<dbReference type="AlphaFoldDB" id="A0A1Q2MDW4"/>
<evidence type="ECO:0000256" key="7">
    <source>
        <dbReference type="ARBA" id="ARBA00023136"/>
    </source>
</evidence>
<evidence type="ECO:0000313" key="9">
    <source>
        <dbReference type="EMBL" id="AQQ70891.1"/>
    </source>
</evidence>
<dbReference type="InterPro" id="IPR000522">
    <property type="entry name" value="ABC_transptr_permease_BtuC"/>
</dbReference>
<feature type="transmembrane region" description="Helical" evidence="8">
    <location>
        <begin position="286"/>
        <end position="304"/>
    </location>
</feature>
<organism evidence="9 10">
    <name type="scientific">Limihaloglobus sulfuriphilus</name>
    <dbReference type="NCBI Taxonomy" id="1851148"/>
    <lineage>
        <taxon>Bacteria</taxon>
        <taxon>Pseudomonadati</taxon>
        <taxon>Planctomycetota</taxon>
        <taxon>Phycisphaerae</taxon>
        <taxon>Sedimentisphaerales</taxon>
        <taxon>Sedimentisphaeraceae</taxon>
        <taxon>Limihaloglobus</taxon>
    </lineage>
</organism>
<dbReference type="CDD" id="cd06550">
    <property type="entry name" value="TM_ABC_iron-siderophores_like"/>
    <property type="match status" value="1"/>
</dbReference>
<dbReference type="FunFam" id="1.10.3470.10:FF:000001">
    <property type="entry name" value="Vitamin B12 ABC transporter permease BtuC"/>
    <property type="match status" value="1"/>
</dbReference>
<comment type="subcellular location">
    <subcellularLocation>
        <location evidence="1">Cell membrane</location>
        <topology evidence="1">Multi-pass membrane protein</topology>
    </subcellularLocation>
</comment>
<dbReference type="STRING" id="1851148.SMSP2_01253"/>
<feature type="transmembrane region" description="Helical" evidence="8">
    <location>
        <begin position="12"/>
        <end position="35"/>
    </location>
</feature>
<evidence type="ECO:0000256" key="5">
    <source>
        <dbReference type="ARBA" id="ARBA00022692"/>
    </source>
</evidence>
<dbReference type="GO" id="GO:0005886">
    <property type="term" value="C:plasma membrane"/>
    <property type="evidence" value="ECO:0007669"/>
    <property type="project" value="UniProtKB-SubCell"/>
</dbReference>
<gene>
    <name evidence="9" type="primary">hmuU</name>
    <name evidence="9" type="ORF">SMSP2_01253</name>
</gene>
<evidence type="ECO:0000256" key="8">
    <source>
        <dbReference type="SAM" id="Phobius"/>
    </source>
</evidence>
<evidence type="ECO:0000256" key="2">
    <source>
        <dbReference type="ARBA" id="ARBA00007935"/>
    </source>
</evidence>
<reference evidence="10" key="1">
    <citation type="submission" date="2017-02" db="EMBL/GenBank/DDBJ databases">
        <title>Comparative genomics and description of representatives of a novel lineage of planctomycetes thriving in anoxic sediments.</title>
        <authorList>
            <person name="Spring S."/>
            <person name="Bunk B."/>
            <person name="Sproer C."/>
        </authorList>
    </citation>
    <scope>NUCLEOTIDE SEQUENCE [LARGE SCALE GENOMIC DNA]</scope>
    <source>
        <strain evidence="10">SM-Chi-D1</strain>
    </source>
</reference>
<proteinExistence type="inferred from homology"/>
<evidence type="ECO:0000256" key="4">
    <source>
        <dbReference type="ARBA" id="ARBA00022475"/>
    </source>
</evidence>
<feature type="transmembrane region" description="Helical" evidence="8">
    <location>
        <begin position="125"/>
        <end position="143"/>
    </location>
</feature>
<keyword evidence="5 8" id="KW-0812">Transmembrane</keyword>
<feature type="transmembrane region" description="Helical" evidence="8">
    <location>
        <begin position="196"/>
        <end position="218"/>
    </location>
</feature>
<sequence>MSSLKTDILAVRLAAGIGLLAVTVWLCVCFGTEFYSPARVFSVLVQSPEARDVSHDIIFRIRLPRVLLAALVGASLAAAGVVLQAILRNPLADPFILGISSGAGLGATLAAFLGFNFAIAGISSLGISAFIGSLFSVWLVWAVGAAAGRKQVTNLLLTGVVINAFFSAIIMFLVSISESRQVYGTMLWLMGNISEVPFSTLMAGFSALAAALIILQYISPRLNVMSFGAGDAETIGVNVKNVRLIAFAVTGVLTSAAVSLSGLIGFAGLIVPHAVRLVFGPDHRQLIPLSAICGAIFLMIADTFARTLVSPSQIPVGVITAILGGPVFIALLIRYSRKVTLSC</sequence>
<dbReference type="GO" id="GO:0022857">
    <property type="term" value="F:transmembrane transporter activity"/>
    <property type="evidence" value="ECO:0007669"/>
    <property type="project" value="InterPro"/>
</dbReference>
<dbReference type="InterPro" id="IPR037294">
    <property type="entry name" value="ABC_BtuC-like"/>
</dbReference>
<evidence type="ECO:0000256" key="1">
    <source>
        <dbReference type="ARBA" id="ARBA00004651"/>
    </source>
</evidence>
<evidence type="ECO:0000313" key="10">
    <source>
        <dbReference type="Proteomes" id="UP000188181"/>
    </source>
</evidence>
<accession>A0A1Q2MDW4</accession>
<feature type="transmembrane region" description="Helical" evidence="8">
    <location>
        <begin position="316"/>
        <end position="335"/>
    </location>
</feature>
<keyword evidence="3" id="KW-0813">Transport</keyword>
<dbReference type="GO" id="GO:0033214">
    <property type="term" value="P:siderophore-iron import into cell"/>
    <property type="evidence" value="ECO:0007669"/>
    <property type="project" value="TreeGrafter"/>
</dbReference>
<dbReference type="Pfam" id="PF01032">
    <property type="entry name" value="FecCD"/>
    <property type="match status" value="1"/>
</dbReference>
<keyword evidence="6 8" id="KW-1133">Transmembrane helix</keyword>
<feature type="transmembrane region" description="Helical" evidence="8">
    <location>
        <begin position="66"/>
        <end position="87"/>
    </location>
</feature>